<dbReference type="InterPro" id="IPR033899">
    <property type="entry name" value="CXC_Chemokine_domain"/>
</dbReference>
<evidence type="ECO:0000256" key="4">
    <source>
        <dbReference type="ARBA" id="ARBA00022514"/>
    </source>
</evidence>
<dbReference type="SMART" id="SM00199">
    <property type="entry name" value="SCY"/>
    <property type="match status" value="1"/>
</dbReference>
<proteinExistence type="inferred from homology"/>
<evidence type="ECO:0000256" key="6">
    <source>
        <dbReference type="ARBA" id="ARBA00030274"/>
    </source>
</evidence>
<dbReference type="GO" id="GO:0005615">
    <property type="term" value="C:extracellular space"/>
    <property type="evidence" value="ECO:0007669"/>
    <property type="project" value="UniProtKB-KW"/>
</dbReference>
<name>A0A6P5KHU5_PHACI</name>
<evidence type="ECO:0000256" key="3">
    <source>
        <dbReference type="ARBA" id="ARBA00019462"/>
    </source>
</evidence>
<evidence type="ECO:0000259" key="10">
    <source>
        <dbReference type="SMART" id="SM00199"/>
    </source>
</evidence>
<dbReference type="InParanoid" id="A0A6P5KHU5"/>
<evidence type="ECO:0000256" key="8">
    <source>
        <dbReference type="ARBA" id="ARBA00034094"/>
    </source>
</evidence>
<feature type="chain" id="PRO_5027865434" description="Interleukin-8" evidence="9">
    <location>
        <begin position="24"/>
        <end position="111"/>
    </location>
</feature>
<keyword evidence="9" id="KW-0732">Signal</keyword>
<dbReference type="PANTHER" id="PTHR12015">
    <property type="entry name" value="SMALL INDUCIBLE CYTOKINE A"/>
    <property type="match status" value="1"/>
</dbReference>
<evidence type="ECO:0000256" key="2">
    <source>
        <dbReference type="ARBA" id="ARBA00010665"/>
    </source>
</evidence>
<dbReference type="CDD" id="cd00273">
    <property type="entry name" value="Chemokine_CXC"/>
    <property type="match status" value="1"/>
</dbReference>
<dbReference type="GO" id="GO:0006955">
    <property type="term" value="P:immune response"/>
    <property type="evidence" value="ECO:0007669"/>
    <property type="project" value="InterPro"/>
</dbReference>
<organism evidence="11 12">
    <name type="scientific">Phascolarctos cinereus</name>
    <name type="common">Koala</name>
    <dbReference type="NCBI Taxonomy" id="38626"/>
    <lineage>
        <taxon>Eukaryota</taxon>
        <taxon>Metazoa</taxon>
        <taxon>Chordata</taxon>
        <taxon>Craniata</taxon>
        <taxon>Vertebrata</taxon>
        <taxon>Euteleostomi</taxon>
        <taxon>Mammalia</taxon>
        <taxon>Metatheria</taxon>
        <taxon>Diprotodontia</taxon>
        <taxon>Phascolarctidae</taxon>
        <taxon>Phascolarctos</taxon>
    </lineage>
</organism>
<evidence type="ECO:0000256" key="7">
    <source>
        <dbReference type="ARBA" id="ARBA00030394"/>
    </source>
</evidence>
<dbReference type="Proteomes" id="UP000515140">
    <property type="component" value="Unplaced"/>
</dbReference>
<comment type="function">
    <text evidence="8">Chemotactic factor that mediates inflammatory response by attracting neutrophils, basophils, and T-cells to clear pathogens and protect the host from infection. Also plays an important role in neutrophil activation. Released in response to an inflammatory stimulus, exerts its effect by binding to the G-protein-coupled receptors CXCR1 and CXCR2, primarily found in neutrophils, monocytes and endothelial cells. G-protein heterotrimer (alpha, beta, gamma subunits) constitutively binds to CXCR1/CXCR2 receptor and activation by IL8 leads to beta and gamma subunits release from Galpha (GNAI2 in neutrophils) and activation of several downstream signaling pathways including PI3K and MAPK pathways.</text>
</comment>
<dbReference type="Gene3D" id="2.40.50.40">
    <property type="match status" value="1"/>
</dbReference>
<dbReference type="CTD" id="10563"/>
<comment type="similarity">
    <text evidence="2">Belongs to the intercrine alpha (chemokine CxC) family.</text>
</comment>
<reference evidence="12" key="1">
    <citation type="submission" date="2025-08" db="UniProtKB">
        <authorList>
            <consortium name="RefSeq"/>
        </authorList>
    </citation>
    <scope>IDENTIFICATION</scope>
    <source>
        <tissue evidence="12">Spleen</tissue>
    </source>
</reference>
<sequence>MKSTAASVVVALLMVINYSSVQGILETNDASQKCRCLKLSEGVPVRLIKTIFISPPNGGCRNTECVVTLKSGKKVCVDPKCKWLDNIIKNVIRNKATPPNVTVGKQRQDSK</sequence>
<dbReference type="KEGG" id="pcw:110209737"/>
<dbReference type="GeneID" id="110209737"/>
<dbReference type="SUPFAM" id="SSF54117">
    <property type="entry name" value="Interleukin 8-like chemokines"/>
    <property type="match status" value="1"/>
</dbReference>
<evidence type="ECO:0000256" key="1">
    <source>
        <dbReference type="ARBA" id="ARBA00004613"/>
    </source>
</evidence>
<dbReference type="AlphaFoldDB" id="A0A6P5KHU5"/>
<comment type="subcellular location">
    <subcellularLocation>
        <location evidence="1">Secreted</location>
    </subcellularLocation>
</comment>
<dbReference type="GO" id="GO:0008009">
    <property type="term" value="F:chemokine activity"/>
    <property type="evidence" value="ECO:0007669"/>
    <property type="project" value="InterPro"/>
</dbReference>
<protein>
    <recommendedName>
        <fullName evidence="3">Interleukin-8</fullName>
    </recommendedName>
    <alternativeName>
        <fullName evidence="6">C-X-C motif chemokine 8</fullName>
    </alternativeName>
    <alternativeName>
        <fullName evidence="7">Chemokine (C-X-C motif) ligand 8</fullName>
    </alternativeName>
</protein>
<evidence type="ECO:0000256" key="5">
    <source>
        <dbReference type="ARBA" id="ARBA00022525"/>
    </source>
</evidence>
<feature type="domain" description="Chemokine interleukin-8-like" evidence="10">
    <location>
        <begin position="31"/>
        <end position="91"/>
    </location>
</feature>
<feature type="signal peptide" evidence="9">
    <location>
        <begin position="1"/>
        <end position="23"/>
    </location>
</feature>
<evidence type="ECO:0000256" key="9">
    <source>
        <dbReference type="SAM" id="SignalP"/>
    </source>
</evidence>
<gene>
    <name evidence="12" type="primary">CXCL13</name>
</gene>
<dbReference type="InterPro" id="IPR036048">
    <property type="entry name" value="Interleukin_8-like_sf"/>
</dbReference>
<keyword evidence="4" id="KW-0202">Cytokine</keyword>
<keyword evidence="5" id="KW-0964">Secreted</keyword>
<dbReference type="RefSeq" id="XP_020844036.1">
    <property type="nucleotide sequence ID" value="XM_020988377.1"/>
</dbReference>
<dbReference type="InterPro" id="IPR001811">
    <property type="entry name" value="Chemokine_IL8-like_dom"/>
</dbReference>
<dbReference type="PANTHER" id="PTHR12015:SF200">
    <property type="entry name" value="INTERLEUKIN-8"/>
    <property type="match status" value="1"/>
</dbReference>
<dbReference type="InterPro" id="IPR039809">
    <property type="entry name" value="Chemokine_b/g/d"/>
</dbReference>
<dbReference type="Pfam" id="PF00048">
    <property type="entry name" value="IL8"/>
    <property type="match status" value="1"/>
</dbReference>
<accession>A0A6P5KHU5</accession>
<dbReference type="PRINTS" id="PR00437">
    <property type="entry name" value="SMALLCYTKCXC"/>
</dbReference>
<evidence type="ECO:0000313" key="11">
    <source>
        <dbReference type="Proteomes" id="UP000515140"/>
    </source>
</evidence>
<keyword evidence="11" id="KW-1185">Reference proteome</keyword>
<evidence type="ECO:0000313" key="12">
    <source>
        <dbReference type="RefSeq" id="XP_020844036.1"/>
    </source>
</evidence>
<dbReference type="InterPro" id="IPR001089">
    <property type="entry name" value="Chemokine_CXC"/>
</dbReference>
<dbReference type="PRINTS" id="PR00436">
    <property type="entry name" value="INTERLEUKIN8"/>
</dbReference>
<dbReference type="GO" id="GO:0006952">
    <property type="term" value="P:defense response"/>
    <property type="evidence" value="ECO:0007669"/>
    <property type="project" value="InterPro"/>
</dbReference>
<dbReference type="FunCoup" id="A0A6P5KHU5">
    <property type="interactions" value="682"/>
</dbReference>